<feature type="region of interest" description="Disordered" evidence="6">
    <location>
        <begin position="176"/>
        <end position="205"/>
    </location>
</feature>
<name>A0A6A6RM16_9PLEO</name>
<feature type="domain" description="GRF-type" evidence="7">
    <location>
        <begin position="27"/>
        <end position="73"/>
    </location>
</feature>
<dbReference type="GO" id="GO:0008270">
    <property type="term" value="F:zinc ion binding"/>
    <property type="evidence" value="ECO:0007669"/>
    <property type="project" value="UniProtKB-KW"/>
</dbReference>
<dbReference type="AlphaFoldDB" id="A0A6A6RM16"/>
<evidence type="ECO:0000256" key="4">
    <source>
        <dbReference type="PROSITE-ProRule" id="PRU01343"/>
    </source>
</evidence>
<dbReference type="Proteomes" id="UP000799753">
    <property type="component" value="Unassembled WGS sequence"/>
</dbReference>
<reference evidence="8" key="1">
    <citation type="journal article" date="2020" name="Stud. Mycol.">
        <title>101 Dothideomycetes genomes: a test case for predicting lifestyles and emergence of pathogens.</title>
        <authorList>
            <person name="Haridas S."/>
            <person name="Albert R."/>
            <person name="Binder M."/>
            <person name="Bloem J."/>
            <person name="Labutti K."/>
            <person name="Salamov A."/>
            <person name="Andreopoulos B."/>
            <person name="Baker S."/>
            <person name="Barry K."/>
            <person name="Bills G."/>
            <person name="Bluhm B."/>
            <person name="Cannon C."/>
            <person name="Castanera R."/>
            <person name="Culley D."/>
            <person name="Daum C."/>
            <person name="Ezra D."/>
            <person name="Gonzalez J."/>
            <person name="Henrissat B."/>
            <person name="Kuo A."/>
            <person name="Liang C."/>
            <person name="Lipzen A."/>
            <person name="Lutzoni F."/>
            <person name="Magnuson J."/>
            <person name="Mondo S."/>
            <person name="Nolan M."/>
            <person name="Ohm R."/>
            <person name="Pangilinan J."/>
            <person name="Park H.-J."/>
            <person name="Ramirez L."/>
            <person name="Alfaro M."/>
            <person name="Sun H."/>
            <person name="Tritt A."/>
            <person name="Yoshinaga Y."/>
            <person name="Zwiers L.-H."/>
            <person name="Turgeon B."/>
            <person name="Goodwin S."/>
            <person name="Spatafora J."/>
            <person name="Crous P."/>
            <person name="Grigoriev I."/>
        </authorList>
    </citation>
    <scope>NUCLEOTIDE SEQUENCE</scope>
    <source>
        <strain evidence="8">CBS 473.64</strain>
    </source>
</reference>
<gene>
    <name evidence="8" type="ORF">P280DRAFT_409126</name>
</gene>
<sequence length="335" mass="37292">MADFGNYGKPKREPALKGSFINGTWYCECKPALPALHMKTTKGPNEGKWYRSCQKKIKTDKSRCRFFIWDTEADEREKKALQSNSRTEPGRANPVTPSRPTPQRPASKVQAGPSIPNQKRSRAIFETDDEDEFGDVDVDFEEQLDQARVEAETPSKKARVEAPITPVRRKFPWDKLNATTPTTKTAGLQTPQTGPANPFISNPARDSSDITPFKIWQPVAESIQTMTPSSSPAIPSRFKDVESDLSRDVFGVLSGAGVVLGEQARRELTAVFSKQTTVAEGMKKGRDVARASMKAKDARVQELTHRVNTLEAELEAEKKTVDFLQYKLANGMESD</sequence>
<evidence type="ECO:0000256" key="3">
    <source>
        <dbReference type="ARBA" id="ARBA00022833"/>
    </source>
</evidence>
<protein>
    <recommendedName>
        <fullName evidence="7">GRF-type domain-containing protein</fullName>
    </recommendedName>
</protein>
<organism evidence="8 9">
    <name type="scientific">Massarina eburnea CBS 473.64</name>
    <dbReference type="NCBI Taxonomy" id="1395130"/>
    <lineage>
        <taxon>Eukaryota</taxon>
        <taxon>Fungi</taxon>
        <taxon>Dikarya</taxon>
        <taxon>Ascomycota</taxon>
        <taxon>Pezizomycotina</taxon>
        <taxon>Dothideomycetes</taxon>
        <taxon>Pleosporomycetidae</taxon>
        <taxon>Pleosporales</taxon>
        <taxon>Massarineae</taxon>
        <taxon>Massarinaceae</taxon>
        <taxon>Massarina</taxon>
    </lineage>
</organism>
<dbReference type="InterPro" id="IPR010666">
    <property type="entry name" value="Znf_GRF"/>
</dbReference>
<keyword evidence="9" id="KW-1185">Reference proteome</keyword>
<keyword evidence="5" id="KW-0175">Coiled coil</keyword>
<proteinExistence type="predicted"/>
<evidence type="ECO:0000313" key="8">
    <source>
        <dbReference type="EMBL" id="KAF2636679.1"/>
    </source>
</evidence>
<dbReference type="PROSITE" id="PS51999">
    <property type="entry name" value="ZF_GRF"/>
    <property type="match status" value="1"/>
</dbReference>
<dbReference type="OrthoDB" id="430051at2759"/>
<feature type="coiled-coil region" evidence="5">
    <location>
        <begin position="293"/>
        <end position="327"/>
    </location>
</feature>
<evidence type="ECO:0000256" key="5">
    <source>
        <dbReference type="SAM" id="Coils"/>
    </source>
</evidence>
<keyword evidence="1" id="KW-0479">Metal-binding</keyword>
<keyword evidence="2 4" id="KW-0863">Zinc-finger</keyword>
<accession>A0A6A6RM16</accession>
<feature type="region of interest" description="Disordered" evidence="6">
    <location>
        <begin position="75"/>
        <end position="130"/>
    </location>
</feature>
<dbReference type="EMBL" id="MU006797">
    <property type="protein sequence ID" value="KAF2636679.1"/>
    <property type="molecule type" value="Genomic_DNA"/>
</dbReference>
<evidence type="ECO:0000256" key="1">
    <source>
        <dbReference type="ARBA" id="ARBA00022723"/>
    </source>
</evidence>
<feature type="compositionally biased region" description="Polar residues" evidence="6">
    <location>
        <begin position="177"/>
        <end position="195"/>
    </location>
</feature>
<keyword evidence="3" id="KW-0862">Zinc</keyword>
<evidence type="ECO:0000313" key="9">
    <source>
        <dbReference type="Proteomes" id="UP000799753"/>
    </source>
</evidence>
<evidence type="ECO:0000259" key="7">
    <source>
        <dbReference type="PROSITE" id="PS51999"/>
    </source>
</evidence>
<evidence type="ECO:0000256" key="6">
    <source>
        <dbReference type="SAM" id="MobiDB-lite"/>
    </source>
</evidence>
<evidence type="ECO:0000256" key="2">
    <source>
        <dbReference type="ARBA" id="ARBA00022771"/>
    </source>
</evidence>